<evidence type="ECO:0000259" key="3">
    <source>
        <dbReference type="PROSITE" id="PS50048"/>
    </source>
</evidence>
<reference evidence="4" key="1">
    <citation type="submission" date="2021-06" db="EMBL/GenBank/DDBJ databases">
        <title>Comparative genomics, transcriptomics and evolutionary studies reveal genomic signatures of adaptation to plant cell wall in hemibiotrophic fungi.</title>
        <authorList>
            <consortium name="DOE Joint Genome Institute"/>
            <person name="Baroncelli R."/>
            <person name="Diaz J.F."/>
            <person name="Benocci T."/>
            <person name="Peng M."/>
            <person name="Battaglia E."/>
            <person name="Haridas S."/>
            <person name="Andreopoulos W."/>
            <person name="Labutti K."/>
            <person name="Pangilinan J."/>
            <person name="Floch G.L."/>
            <person name="Makela M.R."/>
            <person name="Henrissat B."/>
            <person name="Grigoriev I.V."/>
            <person name="Crouch J.A."/>
            <person name="De Vries R.P."/>
            <person name="Sukno S.A."/>
            <person name="Thon M.R."/>
        </authorList>
    </citation>
    <scope>NUCLEOTIDE SEQUENCE</scope>
    <source>
        <strain evidence="4">CBS 125086</strain>
    </source>
</reference>
<dbReference type="SUPFAM" id="SSF57701">
    <property type="entry name" value="Zn2/Cys6 DNA-binding domain"/>
    <property type="match status" value="1"/>
</dbReference>
<dbReference type="PANTHER" id="PTHR47256">
    <property type="entry name" value="ZN(II)2CYS6 TRANSCRIPTION FACTOR (EUROFUNG)-RELATED"/>
    <property type="match status" value="1"/>
</dbReference>
<dbReference type="GO" id="GO:0008270">
    <property type="term" value="F:zinc ion binding"/>
    <property type="evidence" value="ECO:0007669"/>
    <property type="project" value="InterPro"/>
</dbReference>
<evidence type="ECO:0000256" key="2">
    <source>
        <dbReference type="SAM" id="MobiDB-lite"/>
    </source>
</evidence>
<dbReference type="PANTHER" id="PTHR47256:SF1">
    <property type="entry name" value="ZN(II)2CYS6 TRANSCRIPTION FACTOR (EUROFUNG)"/>
    <property type="match status" value="1"/>
</dbReference>
<dbReference type="GO" id="GO:0000981">
    <property type="term" value="F:DNA-binding transcription factor activity, RNA polymerase II-specific"/>
    <property type="evidence" value="ECO:0007669"/>
    <property type="project" value="InterPro"/>
</dbReference>
<feature type="compositionally biased region" description="Polar residues" evidence="2">
    <location>
        <begin position="104"/>
        <end position="125"/>
    </location>
</feature>
<feature type="region of interest" description="Disordered" evidence="2">
    <location>
        <begin position="1"/>
        <end position="34"/>
    </location>
</feature>
<dbReference type="RefSeq" id="XP_060417651.1">
    <property type="nucleotide sequence ID" value="XM_060552414.1"/>
</dbReference>
<feature type="compositionally biased region" description="Basic and acidic residues" evidence="2">
    <location>
        <begin position="1"/>
        <end position="13"/>
    </location>
</feature>
<evidence type="ECO:0000313" key="5">
    <source>
        <dbReference type="Proteomes" id="UP001230504"/>
    </source>
</evidence>
<name>A0AAD8Q6Z7_9PEZI</name>
<dbReference type="Pfam" id="PF00172">
    <property type="entry name" value="Zn_clus"/>
    <property type="match status" value="1"/>
</dbReference>
<evidence type="ECO:0000313" key="4">
    <source>
        <dbReference type="EMBL" id="KAK1596814.1"/>
    </source>
</evidence>
<dbReference type="PROSITE" id="PS50048">
    <property type="entry name" value="ZN2_CY6_FUNGAL_2"/>
    <property type="match status" value="1"/>
</dbReference>
<accession>A0AAD8Q6Z7</accession>
<dbReference type="AlphaFoldDB" id="A0AAD8Q6Z7"/>
<feature type="domain" description="Zn(2)-C6 fungal-type" evidence="3">
    <location>
        <begin position="136"/>
        <end position="167"/>
    </location>
</feature>
<organism evidence="4 5">
    <name type="scientific">Colletotrichum navitas</name>
    <dbReference type="NCBI Taxonomy" id="681940"/>
    <lineage>
        <taxon>Eukaryota</taxon>
        <taxon>Fungi</taxon>
        <taxon>Dikarya</taxon>
        <taxon>Ascomycota</taxon>
        <taxon>Pezizomycotina</taxon>
        <taxon>Sordariomycetes</taxon>
        <taxon>Hypocreomycetidae</taxon>
        <taxon>Glomerellales</taxon>
        <taxon>Glomerellaceae</taxon>
        <taxon>Colletotrichum</taxon>
        <taxon>Colletotrichum graminicola species complex</taxon>
    </lineage>
</organism>
<keyword evidence="1" id="KW-0539">Nucleus</keyword>
<dbReference type="EMBL" id="JAHLJV010000010">
    <property type="protein sequence ID" value="KAK1596814.1"/>
    <property type="molecule type" value="Genomic_DNA"/>
</dbReference>
<dbReference type="InterPro" id="IPR036864">
    <property type="entry name" value="Zn2-C6_fun-type_DNA-bd_sf"/>
</dbReference>
<dbReference type="CDD" id="cd00067">
    <property type="entry name" value="GAL4"/>
    <property type="match status" value="1"/>
</dbReference>
<dbReference type="InterPro" id="IPR001138">
    <property type="entry name" value="Zn2Cys6_DnaBD"/>
</dbReference>
<protein>
    <recommendedName>
        <fullName evidence="3">Zn(2)-C6 fungal-type domain-containing protein</fullName>
    </recommendedName>
</protein>
<dbReference type="GeneID" id="85436654"/>
<proteinExistence type="predicted"/>
<gene>
    <name evidence="4" type="ORF">LY79DRAFT_32169</name>
</gene>
<keyword evidence="5" id="KW-1185">Reference proteome</keyword>
<dbReference type="Proteomes" id="UP001230504">
    <property type="component" value="Unassembled WGS sequence"/>
</dbReference>
<sequence length="354" mass="38593">MTRSIPENRDIRSEAAGGSALAVEARSGSGSGSGSALSLFGFAHPHAYSFSGQRSRRHGYYYTPTPPITSPRRTWLPTRPARGLRMLKVTMKPQRDILPAGPTVASSASSERESTPQSATGSTPSAPRRRPQTKIACTSCRRRKSKCDGMRPVCSLCAGMGRTKCEYDAGPDVTRFAALKTKHEGLQRRLALFEELFRLLSMRSDAESLEIISRMRTANIETDLEDLVKFIKNADLLMQLSSTQADHTPPASGASGAGTHLPSTPLNDISSLFELLKSVVSKLDPSARSAFLDTIRRQIDVFNSHERGRLGSAETVKLEEMAGVDAHAEVDNERPKEPGAFLRHLLNDDMTGPN</sequence>
<dbReference type="Gene3D" id="4.10.240.10">
    <property type="entry name" value="Zn(2)-C6 fungal-type DNA-binding domain"/>
    <property type="match status" value="1"/>
</dbReference>
<feature type="region of interest" description="Disordered" evidence="2">
    <location>
        <begin position="93"/>
        <end position="133"/>
    </location>
</feature>
<dbReference type="SMART" id="SM00066">
    <property type="entry name" value="GAL4"/>
    <property type="match status" value="1"/>
</dbReference>
<evidence type="ECO:0000256" key="1">
    <source>
        <dbReference type="ARBA" id="ARBA00023242"/>
    </source>
</evidence>
<dbReference type="PROSITE" id="PS00463">
    <property type="entry name" value="ZN2_CY6_FUNGAL_1"/>
    <property type="match status" value="1"/>
</dbReference>
<dbReference type="InterPro" id="IPR053187">
    <property type="entry name" value="Notoamide_regulator"/>
</dbReference>
<comment type="caution">
    <text evidence="4">The sequence shown here is derived from an EMBL/GenBank/DDBJ whole genome shotgun (WGS) entry which is preliminary data.</text>
</comment>